<accession>A0ABW2YNY9</accession>
<sequence>MIRNFFTAFVLAAAFTACSSTDSRPDVQVTPGPHAPVASTAAPAAPADAVLEQVRRLAPDADPGVLALALEARACALRNGAARGTRLAVIDYSRPSTDKRLWVFDLERKALLHTEHVAHGRGSGENFARSFSNRDGSHQTSLGLFTTAETYDGGNGYSLRMDGLEPGVNDAARDRLIVMHGAPYVDPAQALRQGRLGRSYGCPALRPQVARAVIDTLKHDQLLFAYYPDDAWLAGSRWFGCSGRSARDILAAARGDAAGAASSQAVAAR</sequence>
<gene>
    <name evidence="3" type="ORF">ACFQZQ_10725</name>
</gene>
<dbReference type="InterPro" id="IPR032676">
    <property type="entry name" value="YkuD_2"/>
</dbReference>
<reference evidence="4" key="1">
    <citation type="journal article" date="2019" name="Int. J. Syst. Evol. Microbiol.">
        <title>The Global Catalogue of Microorganisms (GCM) 10K type strain sequencing project: providing services to taxonomists for standard genome sequencing and annotation.</title>
        <authorList>
            <consortium name="The Broad Institute Genomics Platform"/>
            <consortium name="The Broad Institute Genome Sequencing Center for Infectious Disease"/>
            <person name="Wu L."/>
            <person name="Ma J."/>
        </authorList>
    </citation>
    <scope>NUCLEOTIDE SEQUENCE [LARGE SCALE GENOMIC DNA]</scope>
    <source>
        <strain evidence="4">CCUG 55491</strain>
    </source>
</reference>
<feature type="region of interest" description="Disordered" evidence="1">
    <location>
        <begin position="22"/>
        <end position="41"/>
    </location>
</feature>
<feature type="signal peptide" evidence="2">
    <location>
        <begin position="1"/>
        <end position="19"/>
    </location>
</feature>
<evidence type="ECO:0000313" key="4">
    <source>
        <dbReference type="Proteomes" id="UP001597090"/>
    </source>
</evidence>
<comment type="caution">
    <text evidence="3">The sequence shown here is derived from an EMBL/GenBank/DDBJ whole genome shotgun (WGS) entry which is preliminary data.</text>
</comment>
<evidence type="ECO:0000256" key="2">
    <source>
        <dbReference type="SAM" id="SignalP"/>
    </source>
</evidence>
<evidence type="ECO:0000313" key="3">
    <source>
        <dbReference type="EMBL" id="MFD0739754.1"/>
    </source>
</evidence>
<dbReference type="EMBL" id="JBHTIH010000004">
    <property type="protein sequence ID" value="MFD0739754.1"/>
    <property type="molecule type" value="Genomic_DNA"/>
</dbReference>
<proteinExistence type="predicted"/>
<keyword evidence="2" id="KW-0732">Signal</keyword>
<dbReference type="Proteomes" id="UP001597090">
    <property type="component" value="Unassembled WGS sequence"/>
</dbReference>
<organism evidence="3 4">
    <name type="scientific">Lysobacter koreensis</name>
    <dbReference type="NCBI Taxonomy" id="266122"/>
    <lineage>
        <taxon>Bacteria</taxon>
        <taxon>Pseudomonadati</taxon>
        <taxon>Pseudomonadota</taxon>
        <taxon>Gammaproteobacteria</taxon>
        <taxon>Lysobacterales</taxon>
        <taxon>Lysobacteraceae</taxon>
        <taxon>Lysobacter</taxon>
    </lineage>
</organism>
<name>A0ABW2YNY9_9GAMM</name>
<feature type="chain" id="PRO_5045221546" evidence="2">
    <location>
        <begin position="20"/>
        <end position="269"/>
    </location>
</feature>
<keyword evidence="4" id="KW-1185">Reference proteome</keyword>
<dbReference type="PANTHER" id="PTHR38477">
    <property type="entry name" value="HYPOTHETICAL EXPORTED PROTEIN"/>
    <property type="match status" value="1"/>
</dbReference>
<dbReference type="RefSeq" id="WP_386812783.1">
    <property type="nucleotide sequence ID" value="NZ_JBHTIH010000004.1"/>
</dbReference>
<evidence type="ECO:0000256" key="1">
    <source>
        <dbReference type="SAM" id="MobiDB-lite"/>
    </source>
</evidence>
<dbReference type="PROSITE" id="PS51257">
    <property type="entry name" value="PROKAR_LIPOPROTEIN"/>
    <property type="match status" value="1"/>
</dbReference>
<dbReference type="PANTHER" id="PTHR38477:SF1">
    <property type="entry name" value="MUREIN L,D-TRANSPEPTIDASE CATALYTIC DOMAIN FAMILY PROTEIN"/>
    <property type="match status" value="1"/>
</dbReference>
<protein>
    <submittedName>
        <fullName evidence="3">Murein L,D-transpeptidase catalytic domain family protein</fullName>
    </submittedName>
</protein>
<dbReference type="Pfam" id="PF13645">
    <property type="entry name" value="YkuD_2"/>
    <property type="match status" value="1"/>
</dbReference>